<keyword evidence="3" id="KW-1133">Transmembrane helix</keyword>
<dbReference type="InterPro" id="IPR001460">
    <property type="entry name" value="PCN-bd_Tpept"/>
</dbReference>
<comment type="caution">
    <text evidence="6">The sequence shown here is derived from an EMBL/GenBank/DDBJ whole genome shotgun (WGS) entry which is preliminary data.</text>
</comment>
<dbReference type="Gene3D" id="3.40.710.10">
    <property type="entry name" value="DD-peptidase/beta-lactamase superfamily"/>
    <property type="match status" value="1"/>
</dbReference>
<dbReference type="AlphaFoldDB" id="A0A1F7YJZ8"/>
<dbReference type="SUPFAM" id="SSF56519">
    <property type="entry name" value="Penicillin binding protein dimerisation domain"/>
    <property type="match status" value="1"/>
</dbReference>
<dbReference type="Gene3D" id="3.90.1310.10">
    <property type="entry name" value="Penicillin-binding protein 2a (Domain 2)"/>
    <property type="match status" value="1"/>
</dbReference>
<evidence type="ECO:0000259" key="5">
    <source>
        <dbReference type="Pfam" id="PF03717"/>
    </source>
</evidence>
<evidence type="ECO:0000256" key="1">
    <source>
        <dbReference type="ARBA" id="ARBA00004370"/>
    </source>
</evidence>
<accession>A0A1F7YJZ8</accession>
<feature type="transmembrane region" description="Helical" evidence="3">
    <location>
        <begin position="6"/>
        <end position="24"/>
    </location>
</feature>
<evidence type="ECO:0000259" key="4">
    <source>
        <dbReference type="Pfam" id="PF00905"/>
    </source>
</evidence>
<dbReference type="Proteomes" id="UP000179221">
    <property type="component" value="Unassembled WGS sequence"/>
</dbReference>
<sequence length="569" mass="62619">MPRLKVFTILIYLAFALVIGRLFYWQIIKGDALSASVRFQHEAGYVISAPRGNIKAHDKSFLVASQDNYLLFASLNELSLSPTELSNELAPFLAEDQSVVGIKNEEMQIKEALSRTGVVWVPIKHQITSTVKKNIEALKIRGIGFDPEEGRFYPEASSAAQLLGFVGKNSQGEDKGYFGLEGYYDLVLSGKPGFMEREEDVFGDPILIGKVKEIGAIEGVDLVTYIDKTVQLALDVELKKGVEKYGAKSGSVIVMDPMTGGVLGMSSYPNYDPSKYWEYGNEFFLNPAISSSFEPGSVFKVIVMASALDAHIVNPDTKCETCYGPLKVDKYSIETWNNVYHPNSSMTEVIVNSDNVGMAFTARKLGEERMLDYLKKFGIGSRTEIDLQGESSPALRSDKDWSEVDLVTAGFGQGIAVTPIQLIRAVGAIANRGILMKPKVVSELTAGDREFAVDKNEGVRVISQETSSLITAMMVEAAKHGESKWTYQKGFKVAGKTGTAQIPIAGHYDADKTNASFIGFAPYDKPKFIMFVTLQEPASSPWASETAAPLWYTIARKLFLYFDMQPEGE</sequence>
<dbReference type="PANTHER" id="PTHR30627:SF1">
    <property type="entry name" value="PEPTIDOGLYCAN D,D-TRANSPEPTIDASE FTSI"/>
    <property type="match status" value="1"/>
</dbReference>
<dbReference type="InterPro" id="IPR050515">
    <property type="entry name" value="Beta-lactam/transpept"/>
</dbReference>
<dbReference type="GO" id="GO:0005886">
    <property type="term" value="C:plasma membrane"/>
    <property type="evidence" value="ECO:0007669"/>
    <property type="project" value="TreeGrafter"/>
</dbReference>
<name>A0A1F7YJZ8_9BACT</name>
<dbReference type="SUPFAM" id="SSF56601">
    <property type="entry name" value="beta-lactamase/transpeptidase-like"/>
    <property type="match status" value="1"/>
</dbReference>
<evidence type="ECO:0000313" key="6">
    <source>
        <dbReference type="EMBL" id="OGM27520.1"/>
    </source>
</evidence>
<feature type="domain" description="Penicillin-binding protein dimerisation" evidence="5">
    <location>
        <begin position="47"/>
        <end position="205"/>
    </location>
</feature>
<dbReference type="GO" id="GO:0071555">
    <property type="term" value="P:cell wall organization"/>
    <property type="evidence" value="ECO:0007669"/>
    <property type="project" value="TreeGrafter"/>
</dbReference>
<gene>
    <name evidence="6" type="ORF">A2628_01895</name>
</gene>
<proteinExistence type="predicted"/>
<keyword evidence="2 3" id="KW-0472">Membrane</keyword>
<evidence type="ECO:0008006" key="8">
    <source>
        <dbReference type="Google" id="ProtNLM"/>
    </source>
</evidence>
<evidence type="ECO:0000256" key="2">
    <source>
        <dbReference type="ARBA" id="ARBA00023136"/>
    </source>
</evidence>
<dbReference type="Pfam" id="PF03717">
    <property type="entry name" value="PBP_dimer"/>
    <property type="match status" value="1"/>
</dbReference>
<dbReference type="PANTHER" id="PTHR30627">
    <property type="entry name" value="PEPTIDOGLYCAN D,D-TRANSPEPTIDASE"/>
    <property type="match status" value="1"/>
</dbReference>
<dbReference type="GO" id="GO:0008658">
    <property type="term" value="F:penicillin binding"/>
    <property type="evidence" value="ECO:0007669"/>
    <property type="project" value="InterPro"/>
</dbReference>
<dbReference type="InterPro" id="IPR005311">
    <property type="entry name" value="PBP_dimer"/>
</dbReference>
<dbReference type="Gene3D" id="3.30.450.330">
    <property type="match status" value="1"/>
</dbReference>
<dbReference type="InterPro" id="IPR012338">
    <property type="entry name" value="Beta-lactam/transpept-like"/>
</dbReference>
<comment type="subcellular location">
    <subcellularLocation>
        <location evidence="1">Membrane</location>
    </subcellularLocation>
</comment>
<evidence type="ECO:0000256" key="3">
    <source>
        <dbReference type="SAM" id="Phobius"/>
    </source>
</evidence>
<dbReference type="Pfam" id="PF00905">
    <property type="entry name" value="Transpeptidase"/>
    <property type="match status" value="1"/>
</dbReference>
<reference evidence="6 7" key="1">
    <citation type="journal article" date="2016" name="Nat. Commun.">
        <title>Thousands of microbial genomes shed light on interconnected biogeochemical processes in an aquifer system.</title>
        <authorList>
            <person name="Anantharaman K."/>
            <person name="Brown C.T."/>
            <person name="Hug L.A."/>
            <person name="Sharon I."/>
            <person name="Castelle C.J."/>
            <person name="Probst A.J."/>
            <person name="Thomas B.C."/>
            <person name="Singh A."/>
            <person name="Wilkins M.J."/>
            <person name="Karaoz U."/>
            <person name="Brodie E.L."/>
            <person name="Williams K.H."/>
            <person name="Hubbard S.S."/>
            <person name="Banfield J.F."/>
        </authorList>
    </citation>
    <scope>NUCLEOTIDE SEQUENCE [LARGE SCALE GENOMIC DNA]</scope>
</reference>
<protein>
    <recommendedName>
        <fullName evidence="8">Penicillin-binding protein transpeptidase domain-containing protein</fullName>
    </recommendedName>
</protein>
<evidence type="ECO:0000313" key="7">
    <source>
        <dbReference type="Proteomes" id="UP000179221"/>
    </source>
</evidence>
<feature type="domain" description="Penicillin-binding protein transpeptidase" evidence="4">
    <location>
        <begin position="250"/>
        <end position="554"/>
    </location>
</feature>
<dbReference type="InterPro" id="IPR036138">
    <property type="entry name" value="PBP_dimer_sf"/>
</dbReference>
<organism evidence="6 7">
    <name type="scientific">Candidatus Woesebacteria bacterium RIFCSPHIGHO2_01_FULL_40_22</name>
    <dbReference type="NCBI Taxonomy" id="1802499"/>
    <lineage>
        <taxon>Bacteria</taxon>
        <taxon>Candidatus Woeseibacteriota</taxon>
    </lineage>
</organism>
<dbReference type="EMBL" id="MGGL01000004">
    <property type="protein sequence ID" value="OGM27520.1"/>
    <property type="molecule type" value="Genomic_DNA"/>
</dbReference>
<keyword evidence="3" id="KW-0812">Transmembrane</keyword>